<dbReference type="EMBL" id="JBHSGK010000013">
    <property type="protein sequence ID" value="MFC4737244.1"/>
    <property type="molecule type" value="Genomic_DNA"/>
</dbReference>
<sequence>MKRNLSLIEQNTLSRLRREEQSLQLQLDSLGRRLHFLRRIKQTYSDRHTHDHYQKKMTDVLREMQHLHRKLMLNRSKQENMLGTAPVKEEA</sequence>
<organism evidence="1 2">
    <name type="scientific">Bacillus daqingensis</name>
    <dbReference type="NCBI Taxonomy" id="872396"/>
    <lineage>
        <taxon>Bacteria</taxon>
        <taxon>Bacillati</taxon>
        <taxon>Bacillota</taxon>
        <taxon>Bacilli</taxon>
        <taxon>Bacillales</taxon>
        <taxon>Bacillaceae</taxon>
        <taxon>Bacillus</taxon>
    </lineage>
</organism>
<name>A0ABV9NYW4_9BACI</name>
<dbReference type="Proteomes" id="UP001595896">
    <property type="component" value="Unassembled WGS sequence"/>
</dbReference>
<gene>
    <name evidence="1" type="ORF">ACFO4L_11645</name>
</gene>
<accession>A0ABV9NYW4</accession>
<evidence type="ECO:0008006" key="3">
    <source>
        <dbReference type="Google" id="ProtNLM"/>
    </source>
</evidence>
<evidence type="ECO:0000313" key="2">
    <source>
        <dbReference type="Proteomes" id="UP001595896"/>
    </source>
</evidence>
<keyword evidence="2" id="KW-1185">Reference proteome</keyword>
<dbReference type="RefSeq" id="WP_377909847.1">
    <property type="nucleotide sequence ID" value="NZ_JBHSGK010000013.1"/>
</dbReference>
<protein>
    <recommendedName>
        <fullName evidence="3">50S ribosomal protein L29</fullName>
    </recommendedName>
</protein>
<comment type="caution">
    <text evidence="1">The sequence shown here is derived from an EMBL/GenBank/DDBJ whole genome shotgun (WGS) entry which is preliminary data.</text>
</comment>
<proteinExistence type="predicted"/>
<reference evidence="2" key="1">
    <citation type="journal article" date="2019" name="Int. J. Syst. Evol. Microbiol.">
        <title>The Global Catalogue of Microorganisms (GCM) 10K type strain sequencing project: providing services to taxonomists for standard genome sequencing and annotation.</title>
        <authorList>
            <consortium name="The Broad Institute Genomics Platform"/>
            <consortium name="The Broad Institute Genome Sequencing Center for Infectious Disease"/>
            <person name="Wu L."/>
            <person name="Ma J."/>
        </authorList>
    </citation>
    <scope>NUCLEOTIDE SEQUENCE [LARGE SCALE GENOMIC DNA]</scope>
    <source>
        <strain evidence="2">JCM 12165</strain>
    </source>
</reference>
<evidence type="ECO:0000313" key="1">
    <source>
        <dbReference type="EMBL" id="MFC4737244.1"/>
    </source>
</evidence>